<keyword evidence="2" id="KW-0614">Plasmid</keyword>
<protein>
    <submittedName>
        <fullName evidence="1">Uncharacterized protein</fullName>
    </submittedName>
</protein>
<dbReference type="Proteomes" id="UP000596196">
    <property type="component" value="Plasmid unnamed2"/>
</dbReference>
<dbReference type="EMBL" id="MKZQ01000043">
    <property type="protein sequence ID" value="PJN69506.1"/>
    <property type="molecule type" value="Genomic_DNA"/>
</dbReference>
<evidence type="ECO:0000313" key="2">
    <source>
        <dbReference type="EMBL" id="QQA13801.1"/>
    </source>
</evidence>
<name>A0AAP8GUQ0_BACMY</name>
<proteinExistence type="predicted"/>
<dbReference type="Proteomes" id="UP000236165">
    <property type="component" value="Unassembled WGS sequence"/>
</dbReference>
<dbReference type="KEGG" id="bmyo:BG05_5767"/>
<reference evidence="2 4" key="2">
    <citation type="submission" date="2020-12" db="EMBL/GenBank/DDBJ databases">
        <title>FDA dAtabase for Regulatory Grade micrObial Sequences (FDA-ARGOS): Supporting development and validation of Infectious Disease Dx tests.</title>
        <authorList>
            <person name="Nelson B."/>
            <person name="Plummer A."/>
            <person name="Tallon L."/>
            <person name="Sadzewicz L."/>
            <person name="Zhao X."/>
            <person name="Boylan J."/>
            <person name="Ott S."/>
            <person name="Bowen H."/>
            <person name="Vavikolanu K."/>
            <person name="Mehta A."/>
            <person name="Aluvathingal J."/>
            <person name="Nadendla S."/>
            <person name="Myers T."/>
            <person name="Yan Y."/>
            <person name="Sichtig H."/>
        </authorList>
    </citation>
    <scope>NUCLEOTIDE SEQUENCE [LARGE SCALE GENOMIC DNA]</scope>
    <source>
        <strain evidence="2 4">FDAARGOS_924</strain>
        <plasmid evidence="2 4">unnamed2</plasmid>
    </source>
</reference>
<keyword evidence="4" id="KW-1185">Reference proteome</keyword>
<evidence type="ECO:0000313" key="3">
    <source>
        <dbReference type="Proteomes" id="UP000236165"/>
    </source>
</evidence>
<organism evidence="1 3">
    <name type="scientific">Bacillus mycoides</name>
    <dbReference type="NCBI Taxonomy" id="1405"/>
    <lineage>
        <taxon>Bacteria</taxon>
        <taxon>Bacillati</taxon>
        <taxon>Bacillota</taxon>
        <taxon>Bacilli</taxon>
        <taxon>Bacillales</taxon>
        <taxon>Bacillaceae</taxon>
        <taxon>Bacillus</taxon>
        <taxon>Bacillus cereus group</taxon>
    </lineage>
</organism>
<sequence>MNELKTAEEIMEAIQNLSNEERWKLLDKMYDEYYNTTGNEAPIDY</sequence>
<dbReference type="AlphaFoldDB" id="A0AAP8GUQ0"/>
<accession>A0AAP8GUQ0</accession>
<gene>
    <name evidence="1" type="ORF">BACWE_36070</name>
    <name evidence="2" type="ORF">I6G81_01775</name>
</gene>
<evidence type="ECO:0000313" key="1">
    <source>
        <dbReference type="EMBL" id="PJN69506.1"/>
    </source>
</evidence>
<reference evidence="1 3" key="1">
    <citation type="submission" date="2016-10" db="EMBL/GenBank/DDBJ databases">
        <title>Genome Sequence of Bacillus weihenstephanensis GM6LP.</title>
        <authorList>
            <person name="Poehlein A."/>
            <person name="Wemheuer F."/>
            <person name="Hollensteiner J."/>
            <person name="Wemheuer B."/>
        </authorList>
    </citation>
    <scope>NUCLEOTIDE SEQUENCE [LARGE SCALE GENOMIC DNA]</scope>
    <source>
        <strain evidence="1 3">GM6LP</strain>
    </source>
</reference>
<evidence type="ECO:0000313" key="4">
    <source>
        <dbReference type="Proteomes" id="UP000596196"/>
    </source>
</evidence>
<geneLocation type="plasmid" evidence="2 4">
    <name>unnamed2</name>
</geneLocation>
<dbReference type="RefSeq" id="WP_016127876.1">
    <property type="nucleotide sequence ID" value="NZ_CP009691.1"/>
</dbReference>
<dbReference type="EMBL" id="CP065876">
    <property type="protein sequence ID" value="QQA13801.1"/>
    <property type="molecule type" value="Genomic_DNA"/>
</dbReference>